<sequence>MPSCFLCKRSWSAKKTDVSFHRLPVDEPRKNQWIQFFDECGADTSKIKPSTSICSEHFNSDCFKNYVRSKLLKEDAIPSIVVKRLKYAKINVPEVKVSIYDTSTSTCLEGIELEGFGKLTDLPCDEQSSPSDSFSLKRPSEKSQSVDVMVQASVSESYDTPRRTFLKRSVSSLVDMCNAKDKKMKVLKQRLRRQKKTIVSLKNVINTLKAKLLIDQEQAHLLDSHFGQ</sequence>
<keyword evidence="2 5" id="KW-0863">Zinc-finger</keyword>
<dbReference type="InterPro" id="IPR038441">
    <property type="entry name" value="THAP_Znf_sf"/>
</dbReference>
<dbReference type="GO" id="GO:0006357">
    <property type="term" value="P:regulation of transcription by RNA polymerase II"/>
    <property type="evidence" value="ECO:0007669"/>
    <property type="project" value="TreeGrafter"/>
</dbReference>
<dbReference type="Gene3D" id="6.20.210.20">
    <property type="entry name" value="THAP domain"/>
    <property type="match status" value="1"/>
</dbReference>
<dbReference type="GO" id="GO:0000978">
    <property type="term" value="F:RNA polymerase II cis-regulatory region sequence-specific DNA binding"/>
    <property type="evidence" value="ECO:0007669"/>
    <property type="project" value="TreeGrafter"/>
</dbReference>
<feature type="coiled-coil region" evidence="6">
    <location>
        <begin position="184"/>
        <end position="211"/>
    </location>
</feature>
<name>A0A2S2NF65_SCHGA</name>
<dbReference type="SMART" id="SM00692">
    <property type="entry name" value="DM3"/>
    <property type="match status" value="1"/>
</dbReference>
<evidence type="ECO:0000256" key="1">
    <source>
        <dbReference type="ARBA" id="ARBA00022723"/>
    </source>
</evidence>
<dbReference type="GO" id="GO:0008270">
    <property type="term" value="F:zinc ion binding"/>
    <property type="evidence" value="ECO:0007669"/>
    <property type="project" value="UniProtKB-KW"/>
</dbReference>
<dbReference type="GO" id="GO:0005634">
    <property type="term" value="C:nucleus"/>
    <property type="evidence" value="ECO:0007669"/>
    <property type="project" value="TreeGrafter"/>
</dbReference>
<accession>A0A2S2NF65</accession>
<protein>
    <submittedName>
        <fullName evidence="8">THAP domain-containing protein 1</fullName>
    </submittedName>
</protein>
<dbReference type="PANTHER" id="PTHR46600">
    <property type="entry name" value="THAP DOMAIN-CONTAINING"/>
    <property type="match status" value="1"/>
</dbReference>
<dbReference type="InterPro" id="IPR006612">
    <property type="entry name" value="THAP_Znf"/>
</dbReference>
<keyword evidence="4 5" id="KW-0238">DNA-binding</keyword>
<evidence type="ECO:0000256" key="6">
    <source>
        <dbReference type="SAM" id="Coils"/>
    </source>
</evidence>
<evidence type="ECO:0000256" key="4">
    <source>
        <dbReference type="ARBA" id="ARBA00023125"/>
    </source>
</evidence>
<evidence type="ECO:0000256" key="5">
    <source>
        <dbReference type="PROSITE-ProRule" id="PRU00309"/>
    </source>
</evidence>
<dbReference type="EMBL" id="GGMR01002797">
    <property type="protein sequence ID" value="MBY15416.1"/>
    <property type="molecule type" value="Transcribed_RNA"/>
</dbReference>
<dbReference type="GO" id="GO:0003700">
    <property type="term" value="F:DNA-binding transcription factor activity"/>
    <property type="evidence" value="ECO:0007669"/>
    <property type="project" value="TreeGrafter"/>
</dbReference>
<dbReference type="AlphaFoldDB" id="A0A2S2NF65"/>
<organism evidence="8">
    <name type="scientific">Schizaphis graminum</name>
    <name type="common">Green bug aphid</name>
    <dbReference type="NCBI Taxonomy" id="13262"/>
    <lineage>
        <taxon>Eukaryota</taxon>
        <taxon>Metazoa</taxon>
        <taxon>Ecdysozoa</taxon>
        <taxon>Arthropoda</taxon>
        <taxon>Hexapoda</taxon>
        <taxon>Insecta</taxon>
        <taxon>Pterygota</taxon>
        <taxon>Neoptera</taxon>
        <taxon>Paraneoptera</taxon>
        <taxon>Hemiptera</taxon>
        <taxon>Sternorrhyncha</taxon>
        <taxon>Aphidomorpha</taxon>
        <taxon>Aphidoidea</taxon>
        <taxon>Aphididae</taxon>
        <taxon>Aphidini</taxon>
        <taxon>Schizaphis</taxon>
    </lineage>
</organism>
<feature type="domain" description="THAP-type" evidence="7">
    <location>
        <begin position="1"/>
        <end position="81"/>
    </location>
</feature>
<evidence type="ECO:0000313" key="8">
    <source>
        <dbReference type="EMBL" id="MBY15416.1"/>
    </source>
</evidence>
<dbReference type="PROSITE" id="PS50950">
    <property type="entry name" value="ZF_THAP"/>
    <property type="match status" value="1"/>
</dbReference>
<proteinExistence type="predicted"/>
<dbReference type="SUPFAM" id="SSF57716">
    <property type="entry name" value="Glucocorticoid receptor-like (DNA-binding domain)"/>
    <property type="match status" value="1"/>
</dbReference>
<evidence type="ECO:0000259" key="7">
    <source>
        <dbReference type="PROSITE" id="PS50950"/>
    </source>
</evidence>
<dbReference type="SMART" id="SM00980">
    <property type="entry name" value="THAP"/>
    <property type="match status" value="1"/>
</dbReference>
<dbReference type="Pfam" id="PF05485">
    <property type="entry name" value="THAP"/>
    <property type="match status" value="1"/>
</dbReference>
<gene>
    <name evidence="8" type="primary">thap1_5</name>
    <name evidence="8" type="ORF">g.53203</name>
</gene>
<keyword evidence="3" id="KW-0862">Zinc</keyword>
<dbReference type="InterPro" id="IPR026516">
    <property type="entry name" value="THAP1/10"/>
</dbReference>
<keyword evidence="1" id="KW-0479">Metal-binding</keyword>
<evidence type="ECO:0000256" key="2">
    <source>
        <dbReference type="ARBA" id="ARBA00022771"/>
    </source>
</evidence>
<dbReference type="PANTHER" id="PTHR46600:SF7">
    <property type="entry name" value="SI:DKEY-228B2.6-RELATED"/>
    <property type="match status" value="1"/>
</dbReference>
<evidence type="ECO:0000256" key="3">
    <source>
        <dbReference type="ARBA" id="ARBA00022833"/>
    </source>
</evidence>
<keyword evidence="6" id="KW-0175">Coiled coil</keyword>
<reference evidence="8" key="1">
    <citation type="submission" date="2018-04" db="EMBL/GenBank/DDBJ databases">
        <title>Transcriptome of Schizaphis graminum biotype I.</title>
        <authorList>
            <person name="Scully E.D."/>
            <person name="Geib S.M."/>
            <person name="Palmer N.A."/>
            <person name="Koch K."/>
            <person name="Bradshaw J."/>
            <person name="Heng-Moss T."/>
            <person name="Sarath G."/>
        </authorList>
    </citation>
    <scope>NUCLEOTIDE SEQUENCE</scope>
</reference>